<dbReference type="OrthoDB" id="839663at2"/>
<dbReference type="InterPro" id="IPR038573">
    <property type="entry name" value="BrnT_sf"/>
</dbReference>
<evidence type="ECO:0008006" key="3">
    <source>
        <dbReference type="Google" id="ProtNLM"/>
    </source>
</evidence>
<gene>
    <name evidence="1" type="ORF">CEV08_08365</name>
</gene>
<proteinExistence type="predicted"/>
<comment type="caution">
    <text evidence="1">The sequence shown here is derived from an EMBL/GenBank/DDBJ whole genome shotgun (WGS) entry which is preliminary data.</text>
</comment>
<dbReference type="InterPro" id="IPR007460">
    <property type="entry name" value="BrnT_toxin"/>
</dbReference>
<protein>
    <recommendedName>
        <fullName evidence="3">BrnT family toxin</fullName>
    </recommendedName>
</protein>
<dbReference type="EMBL" id="NJPP01000042">
    <property type="protein sequence ID" value="PIT68281.1"/>
    <property type="molecule type" value="Genomic_DNA"/>
</dbReference>
<dbReference type="Pfam" id="PF04365">
    <property type="entry name" value="BrnT_toxin"/>
    <property type="match status" value="1"/>
</dbReference>
<name>A0A2N9Y998_9HYPH</name>
<dbReference type="KEGG" id="btx:BM1374166_00479"/>
<dbReference type="OMA" id="MRHASKK"/>
<evidence type="ECO:0000313" key="2">
    <source>
        <dbReference type="Proteomes" id="UP000230791"/>
    </source>
</evidence>
<evidence type="ECO:0000313" key="1">
    <source>
        <dbReference type="EMBL" id="PIT68281.1"/>
    </source>
</evidence>
<organism evidence="1 2">
    <name type="scientific">Bartonella tribocorum</name>
    <dbReference type="NCBI Taxonomy" id="85701"/>
    <lineage>
        <taxon>Bacteria</taxon>
        <taxon>Pseudomonadati</taxon>
        <taxon>Pseudomonadota</taxon>
        <taxon>Alphaproteobacteria</taxon>
        <taxon>Hyphomicrobiales</taxon>
        <taxon>Bartonellaceae</taxon>
        <taxon>Bartonella</taxon>
    </lineage>
</organism>
<sequence>MIITYDEIKRHKNIEKHGLDFADLQIEFFETAIILPAKQGRFMAINVFTNNVIAVVFATLGDEAVSIISMRRASKKERSLIL</sequence>
<dbReference type="RefSeq" id="WP_012231069.1">
    <property type="nucleotide sequence ID" value="NZ_CADDYJ010000031.1"/>
</dbReference>
<dbReference type="Proteomes" id="UP000230791">
    <property type="component" value="Unassembled WGS sequence"/>
</dbReference>
<accession>A0A2N9Y998</accession>
<dbReference type="Gene3D" id="3.10.450.530">
    <property type="entry name" value="Ribonuclease toxin, BrnT, of type II toxin-antitoxin system"/>
    <property type="match status" value="1"/>
</dbReference>
<dbReference type="AlphaFoldDB" id="A0A2N9Y998"/>
<reference evidence="1 2" key="1">
    <citation type="submission" date="2017-06" db="EMBL/GenBank/DDBJ databases">
        <title>Draft genome of Bartonella tribocorum C635.</title>
        <authorList>
            <person name="Hadjadj L."/>
            <person name="Jiyipong T."/>
            <person name="Diene S.M."/>
            <person name="Morand S."/>
            <person name="Rolain J.-M."/>
        </authorList>
    </citation>
    <scope>NUCLEOTIDE SEQUENCE [LARGE SCALE GENOMIC DNA]</scope>
    <source>
        <strain evidence="1 2">C635</strain>
    </source>
</reference>